<dbReference type="Pfam" id="PF13246">
    <property type="entry name" value="Cation_ATPase"/>
    <property type="match status" value="1"/>
</dbReference>
<gene>
    <name evidence="14" type="ORF">BGE01nite_48910</name>
</gene>
<evidence type="ECO:0000256" key="9">
    <source>
        <dbReference type="ARBA" id="ARBA00022967"/>
    </source>
</evidence>
<dbReference type="Pfam" id="PF00690">
    <property type="entry name" value="Cation_ATPase_N"/>
    <property type="match status" value="1"/>
</dbReference>
<dbReference type="InterPro" id="IPR001757">
    <property type="entry name" value="P_typ_ATPase"/>
</dbReference>
<dbReference type="GO" id="GO:1990573">
    <property type="term" value="P:potassium ion import across plasma membrane"/>
    <property type="evidence" value="ECO:0007669"/>
    <property type="project" value="TreeGrafter"/>
</dbReference>
<dbReference type="PANTHER" id="PTHR43294">
    <property type="entry name" value="SODIUM/POTASSIUM-TRANSPORTING ATPASE SUBUNIT ALPHA"/>
    <property type="match status" value="1"/>
</dbReference>
<evidence type="ECO:0000256" key="12">
    <source>
        <dbReference type="SAM" id="Phobius"/>
    </source>
</evidence>
<dbReference type="SFLD" id="SFLDS00003">
    <property type="entry name" value="Haloacid_Dehalogenase"/>
    <property type="match status" value="1"/>
</dbReference>
<dbReference type="InterPro" id="IPR044492">
    <property type="entry name" value="P_typ_ATPase_HD_dom"/>
</dbReference>
<protein>
    <submittedName>
        <fullName evidence="14">Calcium-translocating P-type ATPase, SERCA-type</fullName>
    </submittedName>
</protein>
<accession>A0A512MFS9</accession>
<evidence type="ECO:0000256" key="1">
    <source>
        <dbReference type="ARBA" id="ARBA00004651"/>
    </source>
</evidence>
<dbReference type="GO" id="GO:0030007">
    <property type="term" value="P:intracellular potassium ion homeostasis"/>
    <property type="evidence" value="ECO:0007669"/>
    <property type="project" value="TreeGrafter"/>
</dbReference>
<dbReference type="InterPro" id="IPR004014">
    <property type="entry name" value="ATPase_P-typ_cation-transptr_N"/>
</dbReference>
<dbReference type="InterPro" id="IPR059000">
    <property type="entry name" value="ATPase_P-type_domA"/>
</dbReference>
<dbReference type="InterPro" id="IPR050510">
    <property type="entry name" value="Cation_transp_ATPase_P-type"/>
</dbReference>
<dbReference type="InterPro" id="IPR023299">
    <property type="entry name" value="ATPase_P-typ_cyto_dom_N"/>
</dbReference>
<dbReference type="PRINTS" id="PR00119">
    <property type="entry name" value="CATATPASE"/>
</dbReference>
<dbReference type="Gene3D" id="3.40.1110.10">
    <property type="entry name" value="Calcium-transporting ATPase, cytoplasmic domain N"/>
    <property type="match status" value="1"/>
</dbReference>
<dbReference type="OrthoDB" id="9760364at2"/>
<feature type="transmembrane region" description="Helical" evidence="12">
    <location>
        <begin position="851"/>
        <end position="875"/>
    </location>
</feature>
<dbReference type="Proteomes" id="UP000321577">
    <property type="component" value="Unassembled WGS sequence"/>
</dbReference>
<evidence type="ECO:0000256" key="5">
    <source>
        <dbReference type="ARBA" id="ARBA00022692"/>
    </source>
</evidence>
<feature type="transmembrane region" description="Helical" evidence="12">
    <location>
        <begin position="686"/>
        <end position="711"/>
    </location>
</feature>
<dbReference type="InterPro" id="IPR008250">
    <property type="entry name" value="ATPase_P-typ_transduc_dom_A_sf"/>
</dbReference>
<dbReference type="AlphaFoldDB" id="A0A512MFS9"/>
<organism evidence="14 15">
    <name type="scientific">Brevifollis gellanilyticus</name>
    <dbReference type="NCBI Taxonomy" id="748831"/>
    <lineage>
        <taxon>Bacteria</taxon>
        <taxon>Pseudomonadati</taxon>
        <taxon>Verrucomicrobiota</taxon>
        <taxon>Verrucomicrobiia</taxon>
        <taxon>Verrucomicrobiales</taxon>
        <taxon>Verrucomicrobiaceae</taxon>
    </lineage>
</organism>
<dbReference type="InterPro" id="IPR023298">
    <property type="entry name" value="ATPase_P-typ_TM_dom_sf"/>
</dbReference>
<comment type="caution">
    <text evidence="14">The sequence shown here is derived from an EMBL/GenBank/DDBJ whole genome shotgun (WGS) entry which is preliminary data.</text>
</comment>
<dbReference type="InterPro" id="IPR006068">
    <property type="entry name" value="ATPase_P-typ_cation-transptr_C"/>
</dbReference>
<dbReference type="GO" id="GO:0016887">
    <property type="term" value="F:ATP hydrolysis activity"/>
    <property type="evidence" value="ECO:0007669"/>
    <property type="project" value="InterPro"/>
</dbReference>
<dbReference type="NCBIfam" id="TIGR01494">
    <property type="entry name" value="ATPase_P-type"/>
    <property type="match status" value="2"/>
</dbReference>
<feature type="transmembrane region" description="Helical" evidence="12">
    <location>
        <begin position="795"/>
        <end position="814"/>
    </location>
</feature>
<dbReference type="GO" id="GO:0006883">
    <property type="term" value="P:intracellular sodium ion homeostasis"/>
    <property type="evidence" value="ECO:0007669"/>
    <property type="project" value="TreeGrafter"/>
</dbReference>
<feature type="transmembrane region" description="Helical" evidence="12">
    <location>
        <begin position="759"/>
        <end position="780"/>
    </location>
</feature>
<dbReference type="PANTHER" id="PTHR43294:SF21">
    <property type="entry name" value="CATION TRANSPORTING ATPASE"/>
    <property type="match status" value="1"/>
</dbReference>
<dbReference type="GO" id="GO:0005391">
    <property type="term" value="F:P-type sodium:potassium-exchanging transporter activity"/>
    <property type="evidence" value="ECO:0007669"/>
    <property type="project" value="TreeGrafter"/>
</dbReference>
<keyword evidence="3" id="KW-1003">Cell membrane</keyword>
<dbReference type="PRINTS" id="PR00120">
    <property type="entry name" value="HATPASE"/>
</dbReference>
<name>A0A512MFS9_9BACT</name>
<feature type="transmembrane region" description="Helical" evidence="12">
    <location>
        <begin position="249"/>
        <end position="270"/>
    </location>
</feature>
<dbReference type="EMBL" id="BKAG01000053">
    <property type="protein sequence ID" value="GEP45600.1"/>
    <property type="molecule type" value="Genomic_DNA"/>
</dbReference>
<proteinExistence type="inferred from homology"/>
<dbReference type="Gene3D" id="1.20.1110.10">
    <property type="entry name" value="Calcium-transporting ATPase, transmembrane domain"/>
    <property type="match status" value="1"/>
</dbReference>
<comment type="similarity">
    <text evidence="2">Belongs to the cation transport ATPase (P-type) (TC 3.A.3) family. Type IIA subfamily.</text>
</comment>
<evidence type="ECO:0000313" key="15">
    <source>
        <dbReference type="Proteomes" id="UP000321577"/>
    </source>
</evidence>
<dbReference type="GO" id="GO:0005886">
    <property type="term" value="C:plasma membrane"/>
    <property type="evidence" value="ECO:0007669"/>
    <property type="project" value="UniProtKB-SubCell"/>
</dbReference>
<keyword evidence="10 12" id="KW-1133">Transmembrane helix</keyword>
<comment type="subcellular location">
    <subcellularLocation>
        <location evidence="1">Cell membrane</location>
        <topology evidence="1">Multi-pass membrane protein</topology>
    </subcellularLocation>
</comment>
<evidence type="ECO:0000256" key="3">
    <source>
        <dbReference type="ARBA" id="ARBA00022475"/>
    </source>
</evidence>
<dbReference type="SUPFAM" id="SSF81660">
    <property type="entry name" value="Metal cation-transporting ATPase, ATP-binding domain N"/>
    <property type="match status" value="1"/>
</dbReference>
<dbReference type="PROSITE" id="PS00154">
    <property type="entry name" value="ATPASE_E1_E2"/>
    <property type="match status" value="1"/>
</dbReference>
<dbReference type="InterPro" id="IPR023214">
    <property type="entry name" value="HAD_sf"/>
</dbReference>
<feature type="transmembrane region" description="Helical" evidence="12">
    <location>
        <begin position="57"/>
        <end position="80"/>
    </location>
</feature>
<evidence type="ECO:0000313" key="14">
    <source>
        <dbReference type="EMBL" id="GEP45600.1"/>
    </source>
</evidence>
<dbReference type="SUPFAM" id="SSF81653">
    <property type="entry name" value="Calcium ATPase, transduction domain A"/>
    <property type="match status" value="1"/>
</dbReference>
<keyword evidence="6" id="KW-0547">Nucleotide-binding</keyword>
<keyword evidence="5 12" id="KW-0812">Transmembrane</keyword>
<keyword evidence="7" id="KW-0067">ATP-binding</keyword>
<evidence type="ECO:0000256" key="7">
    <source>
        <dbReference type="ARBA" id="ARBA00022840"/>
    </source>
</evidence>
<dbReference type="GO" id="GO:1902600">
    <property type="term" value="P:proton transmembrane transport"/>
    <property type="evidence" value="ECO:0007669"/>
    <property type="project" value="TreeGrafter"/>
</dbReference>
<dbReference type="InterPro" id="IPR036412">
    <property type="entry name" value="HAD-like_sf"/>
</dbReference>
<dbReference type="RefSeq" id="WP_146854654.1">
    <property type="nucleotide sequence ID" value="NZ_BKAG01000053.1"/>
</dbReference>
<dbReference type="SFLD" id="SFLDG00002">
    <property type="entry name" value="C1.7:_P-type_atpase_like"/>
    <property type="match status" value="1"/>
</dbReference>
<dbReference type="GO" id="GO:0005524">
    <property type="term" value="F:ATP binding"/>
    <property type="evidence" value="ECO:0007669"/>
    <property type="project" value="UniProtKB-KW"/>
</dbReference>
<dbReference type="Gene3D" id="2.70.150.10">
    <property type="entry name" value="Calcium-transporting ATPase, cytoplasmic transduction domain A"/>
    <property type="match status" value="1"/>
</dbReference>
<feature type="transmembrane region" description="Helical" evidence="12">
    <location>
        <begin position="86"/>
        <end position="102"/>
    </location>
</feature>
<evidence type="ECO:0000256" key="10">
    <source>
        <dbReference type="ARBA" id="ARBA00022989"/>
    </source>
</evidence>
<evidence type="ECO:0000259" key="13">
    <source>
        <dbReference type="SMART" id="SM00831"/>
    </source>
</evidence>
<evidence type="ECO:0000256" key="11">
    <source>
        <dbReference type="ARBA" id="ARBA00023136"/>
    </source>
</evidence>
<dbReference type="InterPro" id="IPR018303">
    <property type="entry name" value="ATPase_P-typ_P_site"/>
</dbReference>
<dbReference type="SUPFAM" id="SSF81665">
    <property type="entry name" value="Calcium ATPase, transmembrane domain M"/>
    <property type="match status" value="1"/>
</dbReference>
<keyword evidence="8" id="KW-0460">Magnesium</keyword>
<dbReference type="SMART" id="SM00831">
    <property type="entry name" value="Cation_ATPase_N"/>
    <property type="match status" value="1"/>
</dbReference>
<feature type="domain" description="Cation-transporting P-type ATPase N-terminal" evidence="13">
    <location>
        <begin position="8"/>
        <end position="82"/>
    </location>
</feature>
<dbReference type="Pfam" id="PF00122">
    <property type="entry name" value="E1-E2_ATPase"/>
    <property type="match status" value="1"/>
</dbReference>
<evidence type="ECO:0000256" key="2">
    <source>
        <dbReference type="ARBA" id="ARBA00005675"/>
    </source>
</evidence>
<keyword evidence="15" id="KW-1185">Reference proteome</keyword>
<feature type="transmembrane region" description="Helical" evidence="12">
    <location>
        <begin position="717"/>
        <end position="738"/>
    </location>
</feature>
<evidence type="ECO:0000256" key="4">
    <source>
        <dbReference type="ARBA" id="ARBA00022553"/>
    </source>
</evidence>
<keyword evidence="11 12" id="KW-0472">Membrane</keyword>
<dbReference type="FunFam" id="2.70.150.10:FF:000160">
    <property type="entry name" value="Sarcoplasmic/endoplasmic reticulum calcium ATPase 1"/>
    <property type="match status" value="1"/>
</dbReference>
<sequence>MPATTPLIWHSKEASEAISALRTDIEKGLSNGDAVERLAEHGPNELPEAQHKPMWKVFAAQFASPLIYILFVAAIISFSMGHASDAVVILVVVLVNSVIGAIQEGRAEHSMTALRKLSALKVRVTRDGHETIIEAKDLVPGDILLLAAGDQVGADARLLEAASLEATEAALTGESLPVQKHLQVLPEDSGLGDRRNMIYSSTHLTAGRGRAVVVATGVETEVGKIARMTATASEPRTPLEMRLQQFGRWLVIASIVLFVLILVFGLSRGIPFDQIFMVAISQMVSMVPEGLPVAMTIALAVGMQRMAKRGAIVRRLAAVETLGSTSIICSDKTGTLTKNEMTVTTLVLPDGRLIKVSGAGYSPEGKLSLEDKNISTSDDETLKAMLEGVVLCNDAKLVPPDKEDTRWRALGDPTEAALLTVAAKGSVDLDALRKQHPRKGEIPFDSATKMMATQHGSKIILKGAPEMLLELCDTSSLDLAKTQQTAVDLASQALRVLAVAKVTDLPLDEKAGFEPFRGKLKFLGLLGQIDPPRDEVKAAVEECRAAGIRPVMVTGDHKATGLAIATALGISKEGDIAVDGAELEQMTEQDLRSRLGSISVFARVHPAQKLRIVEAFQSQKQVVAMTGDGVNDAPALATADVGVAMGITGTEVAKGAAKIVITDDNFATIVKAVEEGRLVYQNLKKVVLFLFTTSIDEVLVLLLALLCGYPLPLAAVQILWINIVTEGTVTVNLIMEGLEGDEMRRKPTPMGEPLITPPMWRRMLLMVSTSVTAIFGFFMWRLNSGAPFELVQTETFTLVAISQWFNVLNCRSALKSSLNLDVLKNVWLVGGLVLGMALHMMVIYTEPMNRIFYTVPIPLTDFFLLFLIGSSVLWAEEIRKWFARRSQAA</sequence>
<evidence type="ECO:0000256" key="8">
    <source>
        <dbReference type="ARBA" id="ARBA00022842"/>
    </source>
</evidence>
<dbReference type="SFLD" id="SFLDF00027">
    <property type="entry name" value="p-type_atpase"/>
    <property type="match status" value="1"/>
</dbReference>
<feature type="transmembrane region" description="Helical" evidence="12">
    <location>
        <begin position="276"/>
        <end position="301"/>
    </location>
</feature>
<evidence type="ECO:0000256" key="6">
    <source>
        <dbReference type="ARBA" id="ARBA00022741"/>
    </source>
</evidence>
<dbReference type="GO" id="GO:0036376">
    <property type="term" value="P:sodium ion export across plasma membrane"/>
    <property type="evidence" value="ECO:0007669"/>
    <property type="project" value="TreeGrafter"/>
</dbReference>
<keyword evidence="4" id="KW-0597">Phosphoprotein</keyword>
<feature type="transmembrane region" description="Helical" evidence="12">
    <location>
        <begin position="826"/>
        <end position="845"/>
    </location>
</feature>
<keyword evidence="9" id="KW-1278">Translocase</keyword>
<dbReference type="Pfam" id="PF00689">
    <property type="entry name" value="Cation_ATPase_C"/>
    <property type="match status" value="1"/>
</dbReference>
<dbReference type="SUPFAM" id="SSF56784">
    <property type="entry name" value="HAD-like"/>
    <property type="match status" value="1"/>
</dbReference>
<reference evidence="14 15" key="1">
    <citation type="submission" date="2019-07" db="EMBL/GenBank/DDBJ databases">
        <title>Whole genome shotgun sequence of Brevifollis gellanilyticus NBRC 108608.</title>
        <authorList>
            <person name="Hosoyama A."/>
            <person name="Uohara A."/>
            <person name="Ohji S."/>
            <person name="Ichikawa N."/>
        </authorList>
    </citation>
    <scope>NUCLEOTIDE SEQUENCE [LARGE SCALE GENOMIC DNA]</scope>
    <source>
        <strain evidence="14 15">NBRC 108608</strain>
    </source>
</reference>
<dbReference type="Gene3D" id="3.40.50.1000">
    <property type="entry name" value="HAD superfamily/HAD-like"/>
    <property type="match status" value="1"/>
</dbReference>